<keyword evidence="4" id="KW-0597">Phosphoprotein</keyword>
<name>A0A1M7PLT4_9BURK</name>
<protein>
    <recommendedName>
        <fullName evidence="3">histidine kinase</fullName>
        <ecNumber evidence="3">2.7.13.3</ecNumber>
    </recommendedName>
</protein>
<evidence type="ECO:0000256" key="6">
    <source>
        <dbReference type="ARBA" id="ARBA00022777"/>
    </source>
</evidence>
<sequence>MCTQSMTSFSSIDLSAELHTRKLRAPDYQSENEALAWLADTLAERPDHIAQELANTAMRLTQAGSAGISIEEDCNGEHQFRWIATAGALERYLNGTVPYDVSPCSQVVERNAVILLHRPATHYRYIRELDLPVKELLLVPFHRGGRPAGTVWVVSHDEHKTFDAEDLRQVLSITKFAAIATQTVGVVNGLRDEDQRKDHFLAALSHEMRNPLSAITASTELLKHLSAATPAYRKPIDCIERQLAQLLALVNDLTDISSIKSGHVTLHREALVLQDIVTRALDSCGAALRDKQHRLIVDMPETPIRLEGDGTKLTQVLVNLLNNAVKYTPNGGLITLEARQLAQRVSLKVSDSGIGIPAELLPRIFDMFMQVALSDRPRYSGMGVGLALVYQFVQLHHGTVTAHSAGANLGSTFTVELPHQL</sequence>
<dbReference type="Gene3D" id="3.30.565.10">
    <property type="entry name" value="Histidine kinase-like ATPase, C-terminal domain"/>
    <property type="match status" value="1"/>
</dbReference>
<dbReference type="SUPFAM" id="SSF55874">
    <property type="entry name" value="ATPase domain of HSP90 chaperone/DNA topoisomerase II/histidine kinase"/>
    <property type="match status" value="1"/>
</dbReference>
<evidence type="ECO:0000256" key="5">
    <source>
        <dbReference type="ARBA" id="ARBA00022679"/>
    </source>
</evidence>
<proteinExistence type="predicted"/>
<feature type="domain" description="Histidine kinase" evidence="7">
    <location>
        <begin position="203"/>
        <end position="421"/>
    </location>
</feature>
<dbReference type="PANTHER" id="PTHR43547:SF2">
    <property type="entry name" value="HYBRID SIGNAL TRANSDUCTION HISTIDINE KINASE C"/>
    <property type="match status" value="1"/>
</dbReference>
<dbReference type="STRING" id="551987.SAMN05192549_105206"/>
<dbReference type="Proteomes" id="UP000184339">
    <property type="component" value="Unassembled WGS sequence"/>
</dbReference>
<evidence type="ECO:0000256" key="3">
    <source>
        <dbReference type="ARBA" id="ARBA00012438"/>
    </source>
</evidence>
<dbReference type="InterPro" id="IPR003018">
    <property type="entry name" value="GAF"/>
</dbReference>
<dbReference type="Pfam" id="PF02518">
    <property type="entry name" value="HATPase_c"/>
    <property type="match status" value="1"/>
</dbReference>
<dbReference type="SUPFAM" id="SSF55781">
    <property type="entry name" value="GAF domain-like"/>
    <property type="match status" value="1"/>
</dbReference>
<dbReference type="EMBL" id="FRCX01000005">
    <property type="protein sequence ID" value="SHN18243.1"/>
    <property type="molecule type" value="Genomic_DNA"/>
</dbReference>
<reference evidence="9" key="1">
    <citation type="submission" date="2016-11" db="EMBL/GenBank/DDBJ databases">
        <authorList>
            <person name="Varghese N."/>
            <person name="Submissions S."/>
        </authorList>
    </citation>
    <scope>NUCLEOTIDE SEQUENCE [LARGE SCALE GENOMIC DNA]</scope>
    <source>
        <strain evidence="9">Sac-22</strain>
    </source>
</reference>
<dbReference type="SMART" id="SM00388">
    <property type="entry name" value="HisKA"/>
    <property type="match status" value="1"/>
</dbReference>
<evidence type="ECO:0000259" key="7">
    <source>
        <dbReference type="PROSITE" id="PS50109"/>
    </source>
</evidence>
<evidence type="ECO:0000256" key="4">
    <source>
        <dbReference type="ARBA" id="ARBA00022553"/>
    </source>
</evidence>
<organism evidence="8 9">
    <name type="scientific">Duganella sacchari</name>
    <dbReference type="NCBI Taxonomy" id="551987"/>
    <lineage>
        <taxon>Bacteria</taxon>
        <taxon>Pseudomonadati</taxon>
        <taxon>Pseudomonadota</taxon>
        <taxon>Betaproteobacteria</taxon>
        <taxon>Burkholderiales</taxon>
        <taxon>Oxalobacteraceae</taxon>
        <taxon>Telluria group</taxon>
        <taxon>Duganella</taxon>
    </lineage>
</organism>
<comment type="subcellular location">
    <subcellularLocation>
        <location evidence="2">Cell inner membrane</location>
        <topology evidence="2">Multi-pass membrane protein</topology>
    </subcellularLocation>
</comment>
<evidence type="ECO:0000313" key="9">
    <source>
        <dbReference type="Proteomes" id="UP000184339"/>
    </source>
</evidence>
<dbReference type="FunFam" id="3.30.565.10:FF:000006">
    <property type="entry name" value="Sensor histidine kinase WalK"/>
    <property type="match status" value="1"/>
</dbReference>
<dbReference type="InterPro" id="IPR036097">
    <property type="entry name" value="HisK_dim/P_sf"/>
</dbReference>
<dbReference type="Gene3D" id="3.30.450.40">
    <property type="match status" value="1"/>
</dbReference>
<dbReference type="InterPro" id="IPR029016">
    <property type="entry name" value="GAF-like_dom_sf"/>
</dbReference>
<dbReference type="GO" id="GO:0000155">
    <property type="term" value="F:phosphorelay sensor kinase activity"/>
    <property type="evidence" value="ECO:0007669"/>
    <property type="project" value="InterPro"/>
</dbReference>
<keyword evidence="9" id="KW-1185">Reference proteome</keyword>
<dbReference type="InterPro" id="IPR003594">
    <property type="entry name" value="HATPase_dom"/>
</dbReference>
<dbReference type="CDD" id="cd00082">
    <property type="entry name" value="HisKA"/>
    <property type="match status" value="1"/>
</dbReference>
<dbReference type="PANTHER" id="PTHR43547">
    <property type="entry name" value="TWO-COMPONENT HISTIDINE KINASE"/>
    <property type="match status" value="1"/>
</dbReference>
<keyword evidence="6" id="KW-0418">Kinase</keyword>
<gene>
    <name evidence="8" type="ORF">SAMN05192549_105206</name>
</gene>
<dbReference type="PRINTS" id="PR00344">
    <property type="entry name" value="BCTRLSENSOR"/>
</dbReference>
<evidence type="ECO:0000313" key="8">
    <source>
        <dbReference type="EMBL" id="SHN18243.1"/>
    </source>
</evidence>
<dbReference type="InterPro" id="IPR004358">
    <property type="entry name" value="Sig_transdc_His_kin-like_C"/>
</dbReference>
<comment type="catalytic activity">
    <reaction evidence="1">
        <text>ATP + protein L-histidine = ADP + protein N-phospho-L-histidine.</text>
        <dbReference type="EC" id="2.7.13.3"/>
    </reaction>
</comment>
<dbReference type="AlphaFoldDB" id="A0A1M7PLT4"/>
<dbReference type="SMART" id="SM00065">
    <property type="entry name" value="GAF"/>
    <property type="match status" value="1"/>
</dbReference>
<dbReference type="SUPFAM" id="SSF47384">
    <property type="entry name" value="Homodimeric domain of signal transducing histidine kinase"/>
    <property type="match status" value="1"/>
</dbReference>
<dbReference type="InterPro" id="IPR005467">
    <property type="entry name" value="His_kinase_dom"/>
</dbReference>
<dbReference type="PROSITE" id="PS50109">
    <property type="entry name" value="HIS_KIN"/>
    <property type="match status" value="1"/>
</dbReference>
<dbReference type="GO" id="GO:0005886">
    <property type="term" value="C:plasma membrane"/>
    <property type="evidence" value="ECO:0007669"/>
    <property type="project" value="UniProtKB-SubCell"/>
</dbReference>
<dbReference type="EC" id="2.7.13.3" evidence="3"/>
<evidence type="ECO:0000256" key="1">
    <source>
        <dbReference type="ARBA" id="ARBA00000085"/>
    </source>
</evidence>
<dbReference type="SMART" id="SM00387">
    <property type="entry name" value="HATPase_c"/>
    <property type="match status" value="1"/>
</dbReference>
<keyword evidence="5" id="KW-0808">Transferase</keyword>
<dbReference type="Pfam" id="PF13185">
    <property type="entry name" value="GAF_2"/>
    <property type="match status" value="1"/>
</dbReference>
<dbReference type="Gene3D" id="1.10.287.130">
    <property type="match status" value="1"/>
</dbReference>
<evidence type="ECO:0000256" key="2">
    <source>
        <dbReference type="ARBA" id="ARBA00004429"/>
    </source>
</evidence>
<accession>A0A1M7PLT4</accession>
<dbReference type="Pfam" id="PF00512">
    <property type="entry name" value="HisKA"/>
    <property type="match status" value="1"/>
</dbReference>
<dbReference type="InterPro" id="IPR036890">
    <property type="entry name" value="HATPase_C_sf"/>
</dbReference>
<dbReference type="InterPro" id="IPR003661">
    <property type="entry name" value="HisK_dim/P_dom"/>
</dbReference>